<accession>A0ACD4DFF4</accession>
<reference evidence="1" key="1">
    <citation type="submission" date="2022-10" db="EMBL/GenBank/DDBJ databases">
        <title>Rhodococcus ferula Z13 complete genome.</title>
        <authorList>
            <person name="Long X."/>
            <person name="Zang M."/>
        </authorList>
    </citation>
    <scope>NUCLEOTIDE SEQUENCE</scope>
    <source>
        <strain evidence="1">Z13</strain>
    </source>
</reference>
<protein>
    <submittedName>
        <fullName evidence="1">Methylated-DNA--[protein]-cysteine S-methyltransferase</fullName>
    </submittedName>
</protein>
<name>A0ACD4DFF4_9NOCA</name>
<dbReference type="EMBL" id="CP107551">
    <property type="protein sequence ID" value="UYP18731.1"/>
    <property type="molecule type" value="Genomic_DNA"/>
</dbReference>
<keyword evidence="2" id="KW-1185">Reference proteome</keyword>
<proteinExistence type="predicted"/>
<sequence>MTASRTHTLIDSPIGELTLVATDDVLSGVYMAEHHPAPDRTGFGPRADADFAEAATQFGEYFAGDRTRFTLPLAPVGTAFQLQVWEALRQIEYGTTRTYSQIALAVGRPTAIRAVAAANARNPLSIVVPCHRVIGSGGKLTGYAGGVERKRFLLEREAEVLQARDVHAPA</sequence>
<gene>
    <name evidence="1" type="ORF">OED52_19175</name>
</gene>
<dbReference type="Proteomes" id="UP001156484">
    <property type="component" value="Chromosome"/>
</dbReference>
<evidence type="ECO:0000313" key="2">
    <source>
        <dbReference type="Proteomes" id="UP001156484"/>
    </source>
</evidence>
<evidence type="ECO:0000313" key="1">
    <source>
        <dbReference type="EMBL" id="UYP18731.1"/>
    </source>
</evidence>
<organism evidence="1 2">
    <name type="scientific">Rhodococcus sacchari</name>
    <dbReference type="NCBI Taxonomy" id="2962047"/>
    <lineage>
        <taxon>Bacteria</taxon>
        <taxon>Bacillati</taxon>
        <taxon>Actinomycetota</taxon>
        <taxon>Actinomycetes</taxon>
        <taxon>Mycobacteriales</taxon>
        <taxon>Nocardiaceae</taxon>
        <taxon>Rhodococcus</taxon>
    </lineage>
</organism>